<name>A0ABM9SWR7_YERAL</name>
<keyword evidence="1" id="KW-1133">Transmembrane helix</keyword>
<evidence type="ECO:0000256" key="1">
    <source>
        <dbReference type="SAM" id="Phobius"/>
    </source>
</evidence>
<dbReference type="Proteomes" id="UP000038647">
    <property type="component" value="Unassembled WGS sequence"/>
</dbReference>
<sequence>MPTIRDIHEDYLMYVSSLRKMGILELFLTVLMIFLSVVARQEESILLKVIWKICSLCSNFLAL</sequence>
<keyword evidence="1" id="KW-0812">Transmembrane</keyword>
<keyword evidence="1" id="KW-0472">Membrane</keyword>
<feature type="transmembrane region" description="Helical" evidence="1">
    <location>
        <begin position="21"/>
        <end position="39"/>
    </location>
</feature>
<reference evidence="2 3" key="1">
    <citation type="submission" date="2015-03" db="EMBL/GenBank/DDBJ databases">
        <authorList>
            <consortium name="Pathogen Informatics"/>
            <person name="Murphy D."/>
        </authorList>
    </citation>
    <scope>NUCLEOTIDE SEQUENCE [LARGE SCALE GENOMIC DNA]</scope>
    <source>
        <strain evidence="2 3">IP08791</strain>
    </source>
</reference>
<evidence type="ECO:0000313" key="2">
    <source>
        <dbReference type="EMBL" id="CNL43789.1"/>
    </source>
</evidence>
<accession>A0ABM9SWR7</accession>
<comment type="caution">
    <text evidence="2">The sequence shown here is derived from an EMBL/GenBank/DDBJ whole genome shotgun (WGS) entry which is preliminary data.</text>
</comment>
<organism evidence="2 3">
    <name type="scientific">Yersinia aldovae</name>
    <dbReference type="NCBI Taxonomy" id="29483"/>
    <lineage>
        <taxon>Bacteria</taxon>
        <taxon>Pseudomonadati</taxon>
        <taxon>Pseudomonadota</taxon>
        <taxon>Gammaproteobacteria</taxon>
        <taxon>Enterobacterales</taxon>
        <taxon>Yersiniaceae</taxon>
        <taxon>Yersinia</taxon>
    </lineage>
</organism>
<gene>
    <name evidence="2" type="ORF">ERS137966_03239</name>
</gene>
<evidence type="ECO:0000313" key="3">
    <source>
        <dbReference type="Proteomes" id="UP000038647"/>
    </source>
</evidence>
<dbReference type="EMBL" id="CQEH01000016">
    <property type="protein sequence ID" value="CNL43789.1"/>
    <property type="molecule type" value="Genomic_DNA"/>
</dbReference>
<proteinExistence type="predicted"/>
<protein>
    <submittedName>
        <fullName evidence="2">Uncharacterized protein</fullName>
    </submittedName>
</protein>
<keyword evidence="3" id="KW-1185">Reference proteome</keyword>